<feature type="transmembrane region" description="Helical" evidence="16">
    <location>
        <begin position="551"/>
        <end position="577"/>
    </location>
</feature>
<dbReference type="GO" id="GO:0030154">
    <property type="term" value="P:cell differentiation"/>
    <property type="evidence" value="ECO:0007669"/>
    <property type="project" value="UniProtKB-KW"/>
</dbReference>
<dbReference type="FunFam" id="2.10.25.140:FF:000001">
    <property type="entry name" value="Delta-like protein"/>
    <property type="match status" value="1"/>
</dbReference>
<evidence type="ECO:0000256" key="12">
    <source>
        <dbReference type="ARBA" id="ARBA00023180"/>
    </source>
</evidence>
<evidence type="ECO:0000256" key="5">
    <source>
        <dbReference type="ARBA" id="ARBA00022729"/>
    </source>
</evidence>
<evidence type="ECO:0000259" key="17">
    <source>
        <dbReference type="PROSITE" id="PS50026"/>
    </source>
</evidence>
<proteinExistence type="predicted"/>
<dbReference type="FunFam" id="2.10.25.10:FF:000118">
    <property type="entry name" value="protein delta homolog 2"/>
    <property type="match status" value="1"/>
</dbReference>
<dbReference type="GO" id="GO:0007157">
    <property type="term" value="P:heterophilic cell-cell adhesion via plasma membrane cell adhesion molecules"/>
    <property type="evidence" value="ECO:0007669"/>
    <property type="project" value="TreeGrafter"/>
</dbReference>
<comment type="caution">
    <text evidence="13">Lacks conserved residue(s) required for the propagation of feature annotation.</text>
</comment>
<feature type="disulfide bond" evidence="13">
    <location>
        <begin position="340"/>
        <end position="349"/>
    </location>
</feature>
<name>A0A267DEN8_9PLAT</name>
<dbReference type="GO" id="GO:0005886">
    <property type="term" value="C:plasma membrane"/>
    <property type="evidence" value="ECO:0007669"/>
    <property type="project" value="TreeGrafter"/>
</dbReference>
<dbReference type="PROSITE" id="PS01187">
    <property type="entry name" value="EGF_CA"/>
    <property type="match status" value="1"/>
</dbReference>
<dbReference type="InterPro" id="IPR009030">
    <property type="entry name" value="Growth_fac_rcpt_cys_sf"/>
</dbReference>
<evidence type="ECO:0000256" key="14">
    <source>
        <dbReference type="PROSITE-ProRule" id="PRU00377"/>
    </source>
</evidence>
<evidence type="ECO:0000256" key="4">
    <source>
        <dbReference type="ARBA" id="ARBA00022692"/>
    </source>
</evidence>
<comment type="function">
    <text evidence="15">Putative Notch ligand involved in the mediation of Notch signaling.</text>
</comment>
<keyword evidence="7" id="KW-0221">Differentiation</keyword>
<dbReference type="GO" id="GO:0005509">
    <property type="term" value="F:calcium ion binding"/>
    <property type="evidence" value="ECO:0007669"/>
    <property type="project" value="InterPro"/>
</dbReference>
<dbReference type="SMART" id="SM00179">
    <property type="entry name" value="EGF_CA"/>
    <property type="match status" value="4"/>
</dbReference>
<feature type="domain" description="EGF-like" evidence="17">
    <location>
        <begin position="352"/>
        <end position="408"/>
    </location>
</feature>
<dbReference type="AlphaFoldDB" id="A0A267DEN8"/>
<evidence type="ECO:0000256" key="16">
    <source>
        <dbReference type="SAM" id="Phobius"/>
    </source>
</evidence>
<keyword evidence="11 13" id="KW-1015">Disulfide bond</keyword>
<dbReference type="PROSITE" id="PS00010">
    <property type="entry name" value="ASX_HYDROXYL"/>
    <property type="match status" value="1"/>
</dbReference>
<dbReference type="EMBL" id="NIVC01004387">
    <property type="protein sequence ID" value="PAA47626.1"/>
    <property type="molecule type" value="Genomic_DNA"/>
</dbReference>
<feature type="domain" description="EGF-like" evidence="17">
    <location>
        <begin position="309"/>
        <end position="350"/>
    </location>
</feature>
<evidence type="ECO:0000256" key="7">
    <source>
        <dbReference type="ARBA" id="ARBA00022782"/>
    </source>
</evidence>
<dbReference type="InterPro" id="IPR000152">
    <property type="entry name" value="EGF-type_Asp/Asn_hydroxyl_site"/>
</dbReference>
<keyword evidence="2 15" id="KW-0217">Developmental protein</keyword>
<evidence type="ECO:0000313" key="19">
    <source>
        <dbReference type="EMBL" id="PAA47626.1"/>
    </source>
</evidence>
<feature type="disulfide bond" evidence="14">
    <location>
        <begin position="214"/>
        <end position="226"/>
    </location>
</feature>
<dbReference type="SMART" id="SM00181">
    <property type="entry name" value="EGF"/>
    <property type="match status" value="8"/>
</dbReference>
<comment type="caution">
    <text evidence="19">The sequence shown here is derived from an EMBL/GenBank/DDBJ whole genome shotgun (WGS) entry which is preliminary data.</text>
</comment>
<comment type="subcellular location">
    <subcellularLocation>
        <location evidence="1 15">Membrane</location>
        <topology evidence="1 15">Single-pass type I membrane protein</topology>
    </subcellularLocation>
</comment>
<organism evidence="19 20">
    <name type="scientific">Macrostomum lignano</name>
    <dbReference type="NCBI Taxonomy" id="282301"/>
    <lineage>
        <taxon>Eukaryota</taxon>
        <taxon>Metazoa</taxon>
        <taxon>Spiralia</taxon>
        <taxon>Lophotrochozoa</taxon>
        <taxon>Platyhelminthes</taxon>
        <taxon>Rhabditophora</taxon>
        <taxon>Macrostomorpha</taxon>
        <taxon>Macrostomida</taxon>
        <taxon>Macrostomidae</taxon>
        <taxon>Macrostomum</taxon>
    </lineage>
</organism>
<dbReference type="InterPro" id="IPR001881">
    <property type="entry name" value="EGF-like_Ca-bd_dom"/>
</dbReference>
<dbReference type="SUPFAM" id="SSF57184">
    <property type="entry name" value="Growth factor receptor domain"/>
    <property type="match status" value="1"/>
</dbReference>
<dbReference type="SMART" id="SM00051">
    <property type="entry name" value="DSL"/>
    <property type="match status" value="1"/>
</dbReference>
<dbReference type="PROSITE" id="PS00022">
    <property type="entry name" value="EGF_1"/>
    <property type="match status" value="6"/>
</dbReference>
<feature type="domain" description="EGF-like" evidence="17">
    <location>
        <begin position="450"/>
        <end position="486"/>
    </location>
</feature>
<evidence type="ECO:0000256" key="3">
    <source>
        <dbReference type="ARBA" id="ARBA00022536"/>
    </source>
</evidence>
<keyword evidence="10 15" id="KW-0472">Membrane</keyword>
<feature type="disulfide bond" evidence="13">
    <location>
        <begin position="419"/>
        <end position="436"/>
    </location>
</feature>
<feature type="domain" description="EGF-like" evidence="17">
    <location>
        <begin position="488"/>
        <end position="524"/>
    </location>
</feature>
<dbReference type="Pfam" id="PF00008">
    <property type="entry name" value="EGF"/>
    <property type="match status" value="2"/>
</dbReference>
<dbReference type="PROSITE" id="PS01186">
    <property type="entry name" value="EGF_2"/>
    <property type="match status" value="4"/>
</dbReference>
<evidence type="ECO:0000313" key="20">
    <source>
        <dbReference type="Proteomes" id="UP000215902"/>
    </source>
</evidence>
<feature type="disulfide bond" evidence="13">
    <location>
        <begin position="476"/>
        <end position="485"/>
    </location>
</feature>
<dbReference type="Gene3D" id="2.10.25.10">
    <property type="entry name" value="Laminin"/>
    <property type="match status" value="6"/>
</dbReference>
<dbReference type="Pfam" id="PF21700">
    <property type="entry name" value="EGF_DL_JAG"/>
    <property type="match status" value="1"/>
</dbReference>
<dbReference type="Gene3D" id="2.10.25.140">
    <property type="match status" value="1"/>
</dbReference>
<evidence type="ECO:0000259" key="18">
    <source>
        <dbReference type="PROSITE" id="PS51051"/>
    </source>
</evidence>
<evidence type="ECO:0000256" key="1">
    <source>
        <dbReference type="ARBA" id="ARBA00004479"/>
    </source>
</evidence>
<keyword evidence="3 13" id="KW-0245">EGF-like domain</keyword>
<gene>
    <name evidence="19" type="ORF">BOX15_Mlig006555g1</name>
</gene>
<dbReference type="PANTHER" id="PTHR24049:SF22">
    <property type="entry name" value="DROSOPHILA CRUMBS HOMOLOG"/>
    <property type="match status" value="1"/>
</dbReference>
<dbReference type="PANTHER" id="PTHR24049">
    <property type="entry name" value="CRUMBS FAMILY MEMBER"/>
    <property type="match status" value="1"/>
</dbReference>
<sequence length="757" mass="81579">MKAGHKQQLQLQQPLQLLTARSPLVLLCLLVVVQSGKASRGLEFQLSLRGFSNPAGRLADGGCCSASGACPGACRTFVRVCVTVRHETGAIVGGGGGGFPGPNDSCAIVDNVTDLIGVNNMSKPLRELRIDPKAWTPDRAFTMVLDLLHLPQPHSLTNKTWGLLIARRVMREKNYLPTGNWTVHRRTLDGIGLEFGYRFRCRLGFYGNSCQKQCRSRNDILGHYSCSATGEIQCLPGYSGARCTTPICQPACVHGSCTGPNQCSCFNGWRGSNCSDCIPMPQCSGRGYCTKPLECLCPPGYGGLFCDIDLRWCQHNENPCLNGGRCRNLDQRGYNYTCECLPGFTGFHCEREIHDCGQPWGACLNGGVCRQNGSSADADPSTPAGGGELAGGLRSCSCPLGFYGSRCQFNYTTCADRPCGDRGDCRNLPDGGGFSCSCHPGWAGRGCEENVNDCPKDYCANGGQCVDLVNRFQCICRLNYRGPRCTVNLRDCRNLTCLNGGVCRDLADGLGCDCPAGLSGKFCELGTPAASDWPPTVSWSSTEDLRRQPGVAVLLLVIAVLLILLLLLAAIVSVFVWQRRRKRRSHQAGVTAAAAAAAAVAIQDAGSDDDDDGPRRKKIDSFGGEESAKLRISCDDFYSIGDVDQPGLAMNNSRRNVLRPGLAESKMDYFAHKQINNLLSASQGCLSPRELRQSAALMHGMRPGQSRPRLQPSSSMQFSGRLATVSRAGLSSSFVQSASVAMRHTRIPSCDFGHGWA</sequence>
<reference evidence="19 20" key="1">
    <citation type="submission" date="2017-06" db="EMBL/GenBank/DDBJ databases">
        <title>A platform for efficient transgenesis in Macrostomum lignano, a flatworm model organism for stem cell research.</title>
        <authorList>
            <person name="Berezikov E."/>
        </authorList>
    </citation>
    <scope>NUCLEOTIDE SEQUENCE [LARGE SCALE GENOMIC DNA]</scope>
    <source>
        <strain evidence="19">DV1</strain>
        <tissue evidence="19">Whole organism</tissue>
    </source>
</reference>
<dbReference type="InterPro" id="IPR051022">
    <property type="entry name" value="Notch_Cell-Fate_Det"/>
</dbReference>
<dbReference type="STRING" id="282301.A0A267DEN8"/>
<feature type="domain" description="DSL" evidence="18">
    <location>
        <begin position="199"/>
        <end position="243"/>
    </location>
</feature>
<dbReference type="GO" id="GO:0007219">
    <property type="term" value="P:Notch signaling pathway"/>
    <property type="evidence" value="ECO:0007669"/>
    <property type="project" value="InterPro"/>
</dbReference>
<dbReference type="SUPFAM" id="SSF57196">
    <property type="entry name" value="EGF/Laminin"/>
    <property type="match status" value="2"/>
</dbReference>
<feature type="disulfide bond" evidence="14">
    <location>
        <begin position="201"/>
        <end position="210"/>
    </location>
</feature>
<evidence type="ECO:0000256" key="13">
    <source>
        <dbReference type="PROSITE-ProRule" id="PRU00076"/>
    </source>
</evidence>
<dbReference type="InterPro" id="IPR011651">
    <property type="entry name" value="Notch_ligand_N"/>
</dbReference>
<dbReference type="Pfam" id="PF01414">
    <property type="entry name" value="DSL"/>
    <property type="match status" value="1"/>
</dbReference>
<evidence type="ECO:0000256" key="2">
    <source>
        <dbReference type="ARBA" id="ARBA00022473"/>
    </source>
</evidence>
<evidence type="ECO:0000256" key="6">
    <source>
        <dbReference type="ARBA" id="ARBA00022737"/>
    </source>
</evidence>
<dbReference type="InterPro" id="IPR000742">
    <property type="entry name" value="EGF"/>
</dbReference>
<keyword evidence="9 15" id="KW-1133">Transmembrane helix</keyword>
<dbReference type="OrthoDB" id="283575at2759"/>
<dbReference type="InterPro" id="IPR001774">
    <property type="entry name" value="DSL"/>
</dbReference>
<keyword evidence="20" id="KW-1185">Reference proteome</keyword>
<keyword evidence="5 15" id="KW-0732">Signal</keyword>
<dbReference type="InterPro" id="IPR018097">
    <property type="entry name" value="EGF_Ca-bd_CS"/>
</dbReference>
<dbReference type="CDD" id="cd00054">
    <property type="entry name" value="EGF_CA"/>
    <property type="match status" value="3"/>
</dbReference>
<protein>
    <recommendedName>
        <fullName evidence="15">Delta-like protein</fullName>
    </recommendedName>
</protein>
<evidence type="ECO:0000256" key="15">
    <source>
        <dbReference type="RuleBase" id="RU280815"/>
    </source>
</evidence>
<evidence type="ECO:0000256" key="9">
    <source>
        <dbReference type="ARBA" id="ARBA00022989"/>
    </source>
</evidence>
<keyword evidence="12" id="KW-0325">Glycoprotein</keyword>
<keyword evidence="8" id="KW-0832">Ubl conjugation</keyword>
<evidence type="ECO:0000256" key="10">
    <source>
        <dbReference type="ARBA" id="ARBA00023136"/>
    </source>
</evidence>
<dbReference type="PROSITE" id="PS51051">
    <property type="entry name" value="DSL"/>
    <property type="match status" value="1"/>
</dbReference>
<evidence type="ECO:0000256" key="11">
    <source>
        <dbReference type="ARBA" id="ARBA00023157"/>
    </source>
</evidence>
<dbReference type="Pfam" id="PF07657">
    <property type="entry name" value="MNNL"/>
    <property type="match status" value="1"/>
</dbReference>
<keyword evidence="6 15" id="KW-0677">Repeat</keyword>
<feature type="disulfide bond" evidence="13">
    <location>
        <begin position="398"/>
        <end position="407"/>
    </location>
</feature>
<dbReference type="Proteomes" id="UP000215902">
    <property type="component" value="Unassembled WGS sequence"/>
</dbReference>
<feature type="domain" description="EGF-like" evidence="17">
    <location>
        <begin position="410"/>
        <end position="448"/>
    </location>
</feature>
<keyword evidence="4 15" id="KW-0812">Transmembrane</keyword>
<evidence type="ECO:0000256" key="8">
    <source>
        <dbReference type="ARBA" id="ARBA00022843"/>
    </source>
</evidence>
<feature type="disulfide bond" evidence="14">
    <location>
        <begin position="234"/>
        <end position="243"/>
    </location>
</feature>
<dbReference type="GO" id="GO:0032991">
    <property type="term" value="C:protein-containing complex"/>
    <property type="evidence" value="ECO:0007669"/>
    <property type="project" value="TreeGrafter"/>
</dbReference>
<feature type="disulfide bond" evidence="13">
    <location>
        <begin position="438"/>
        <end position="447"/>
    </location>
</feature>
<accession>A0A267DEN8</accession>
<dbReference type="GO" id="GO:0045197">
    <property type="term" value="P:establishment or maintenance of epithelial cell apical/basal polarity"/>
    <property type="evidence" value="ECO:0007669"/>
    <property type="project" value="TreeGrafter"/>
</dbReference>
<feature type="disulfide bond" evidence="13">
    <location>
        <begin position="514"/>
        <end position="523"/>
    </location>
</feature>
<dbReference type="Gene3D" id="2.60.40.3510">
    <property type="match status" value="1"/>
</dbReference>
<dbReference type="FunFam" id="2.10.25.10:FF:000004">
    <property type="entry name" value="Neurogenic locus notch 1"/>
    <property type="match status" value="1"/>
</dbReference>
<dbReference type="PROSITE" id="PS50026">
    <property type="entry name" value="EGF_3"/>
    <property type="match status" value="5"/>
</dbReference>